<dbReference type="EMBL" id="QTSX02005756">
    <property type="protein sequence ID" value="KAJ9057925.1"/>
    <property type="molecule type" value="Genomic_DNA"/>
</dbReference>
<keyword evidence="2" id="KW-1185">Reference proteome</keyword>
<evidence type="ECO:0000313" key="1">
    <source>
        <dbReference type="EMBL" id="KAJ9057925.1"/>
    </source>
</evidence>
<gene>
    <name evidence="1" type="ORF">DSO57_1017926</name>
</gene>
<name>A0ACC2S6M2_9FUNG</name>
<dbReference type="Proteomes" id="UP001165960">
    <property type="component" value="Unassembled WGS sequence"/>
</dbReference>
<accession>A0ACC2S6M2</accession>
<reference evidence="1" key="1">
    <citation type="submission" date="2022-04" db="EMBL/GenBank/DDBJ databases">
        <title>Genome of the entomopathogenic fungus Entomophthora muscae.</title>
        <authorList>
            <person name="Elya C."/>
            <person name="Lovett B.R."/>
            <person name="Lee E."/>
            <person name="Macias A.M."/>
            <person name="Hajek A.E."/>
            <person name="De Bivort B.L."/>
            <person name="Kasson M.T."/>
            <person name="De Fine Licht H.H."/>
            <person name="Stajich J.E."/>
        </authorList>
    </citation>
    <scope>NUCLEOTIDE SEQUENCE</scope>
    <source>
        <strain evidence="1">Berkeley</strain>
    </source>
</reference>
<proteinExistence type="predicted"/>
<protein>
    <submittedName>
        <fullName evidence="1">Uncharacterized protein</fullName>
    </submittedName>
</protein>
<organism evidence="1 2">
    <name type="scientific">Entomophthora muscae</name>
    <dbReference type="NCBI Taxonomy" id="34485"/>
    <lineage>
        <taxon>Eukaryota</taxon>
        <taxon>Fungi</taxon>
        <taxon>Fungi incertae sedis</taxon>
        <taxon>Zoopagomycota</taxon>
        <taxon>Entomophthoromycotina</taxon>
        <taxon>Entomophthoromycetes</taxon>
        <taxon>Entomophthorales</taxon>
        <taxon>Entomophthoraceae</taxon>
        <taxon>Entomophthora</taxon>
    </lineage>
</organism>
<evidence type="ECO:0000313" key="2">
    <source>
        <dbReference type="Proteomes" id="UP001165960"/>
    </source>
</evidence>
<sequence length="227" mass="25290">MRFGLSLIISLVLPVRPLRGREVAVLLLYSKKPVCSGARYGRNMILTTSSCIMHAAKEYEGVVGIPEGMVTFKVQQIIRHPLQSLYHSFYDIAILKTNGFKSPDTGLRLPSTDSTSQGLVLIGWTKDQLREHKASPHQLAMRNEPLSECKNNSLEMLYPYIVLCGKPEIDIPTNFSSKPGSPLVQLSGETLVIVGLLIPGARQAERVAFTKVFSAHQWIEDQSNWNK</sequence>
<comment type="caution">
    <text evidence="1">The sequence shown here is derived from an EMBL/GenBank/DDBJ whole genome shotgun (WGS) entry which is preliminary data.</text>
</comment>